<proteinExistence type="predicted"/>
<keyword evidence="3" id="KW-1185">Reference proteome</keyword>
<dbReference type="InterPro" id="IPR009937">
    <property type="entry name" value="Phage_holin_3_6"/>
</dbReference>
<keyword evidence="1" id="KW-1133">Transmembrane helix</keyword>
<evidence type="ECO:0000313" key="3">
    <source>
        <dbReference type="Proteomes" id="UP001564626"/>
    </source>
</evidence>
<keyword evidence="1" id="KW-0472">Membrane</keyword>
<feature type="transmembrane region" description="Helical" evidence="1">
    <location>
        <begin position="30"/>
        <end position="59"/>
    </location>
</feature>
<name>A0ABV4CHM5_9PSEU</name>
<comment type="caution">
    <text evidence="2">The sequence shown here is derived from an EMBL/GenBank/DDBJ whole genome shotgun (WGS) entry which is preliminary data.</text>
</comment>
<accession>A0ABV4CHM5</accession>
<dbReference type="Proteomes" id="UP001564626">
    <property type="component" value="Unassembled WGS sequence"/>
</dbReference>
<evidence type="ECO:0000256" key="1">
    <source>
        <dbReference type="SAM" id="Phobius"/>
    </source>
</evidence>
<sequence>MTDLSDQLTRLVRSEMRLAQRELQTKGKQAGIGAAMFGAAGILAMFGGATLVAVAVLALALVLPAWLSALIVAAVLLAAAGIAALVGRTRLRRTVPGQRGGLVESVNDDYHELSEAVRK</sequence>
<dbReference type="Pfam" id="PF07332">
    <property type="entry name" value="Phage_holin_3_6"/>
    <property type="match status" value="1"/>
</dbReference>
<gene>
    <name evidence="2" type="ORF">AB8O55_11430</name>
</gene>
<feature type="transmembrane region" description="Helical" evidence="1">
    <location>
        <begin position="65"/>
        <end position="86"/>
    </location>
</feature>
<evidence type="ECO:0000313" key="2">
    <source>
        <dbReference type="EMBL" id="MEY8040008.1"/>
    </source>
</evidence>
<organism evidence="2 3">
    <name type="scientific">Saccharopolyspora cebuensis</name>
    <dbReference type="NCBI Taxonomy" id="418759"/>
    <lineage>
        <taxon>Bacteria</taxon>
        <taxon>Bacillati</taxon>
        <taxon>Actinomycetota</taxon>
        <taxon>Actinomycetes</taxon>
        <taxon>Pseudonocardiales</taxon>
        <taxon>Pseudonocardiaceae</taxon>
        <taxon>Saccharopolyspora</taxon>
    </lineage>
</organism>
<reference evidence="2 3" key="1">
    <citation type="submission" date="2024-08" db="EMBL/GenBank/DDBJ databases">
        <title>Genome mining of Saccharopolyspora cebuensis PGLac3 from Nigerian medicinal plant.</title>
        <authorList>
            <person name="Ezeobiora C.E."/>
            <person name="Igbokwe N.H."/>
            <person name="Amin D.H."/>
            <person name="Mendie U.E."/>
        </authorList>
    </citation>
    <scope>NUCLEOTIDE SEQUENCE [LARGE SCALE GENOMIC DNA]</scope>
    <source>
        <strain evidence="2 3">PGLac3</strain>
    </source>
</reference>
<protein>
    <submittedName>
        <fullName evidence="2">Phage holin family protein</fullName>
    </submittedName>
</protein>
<keyword evidence="1" id="KW-0812">Transmembrane</keyword>
<dbReference type="RefSeq" id="WP_345363226.1">
    <property type="nucleotide sequence ID" value="NZ_BAABII010000009.1"/>
</dbReference>
<dbReference type="EMBL" id="JBGEHV010000016">
    <property type="protein sequence ID" value="MEY8040008.1"/>
    <property type="molecule type" value="Genomic_DNA"/>
</dbReference>